<evidence type="ECO:0000313" key="4">
    <source>
        <dbReference type="EMBL" id="CEK11580.1"/>
    </source>
</evidence>
<feature type="domain" description="HipA-like C-terminal" evidence="3">
    <location>
        <begin position="1"/>
        <end position="78"/>
    </location>
</feature>
<dbReference type="InterPro" id="IPR012893">
    <property type="entry name" value="HipA-like_C"/>
</dbReference>
<dbReference type="PATRIC" id="fig|449.7.peg.1040"/>
<dbReference type="AlphaFoldDB" id="A0A0A8URW3"/>
<organism evidence="4 5">
    <name type="scientific">Legionella hackeliae</name>
    <dbReference type="NCBI Taxonomy" id="449"/>
    <lineage>
        <taxon>Bacteria</taxon>
        <taxon>Pseudomonadati</taxon>
        <taxon>Pseudomonadota</taxon>
        <taxon>Gammaproteobacteria</taxon>
        <taxon>Legionellales</taxon>
        <taxon>Legionellaceae</taxon>
        <taxon>Legionella</taxon>
    </lineage>
</organism>
<evidence type="ECO:0000259" key="3">
    <source>
        <dbReference type="Pfam" id="PF07804"/>
    </source>
</evidence>
<gene>
    <name evidence="4" type="ORF">LHA_2574</name>
</gene>
<dbReference type="KEGG" id="lha:LHA_2574"/>
<dbReference type="STRING" id="449.LHA_2574"/>
<keyword evidence="5" id="KW-1185">Reference proteome</keyword>
<name>A0A0A8URW3_LEGHA</name>
<accession>A0A0A8URW3</accession>
<keyword evidence="1" id="KW-0808">Transferase</keyword>
<evidence type="ECO:0000256" key="1">
    <source>
        <dbReference type="ARBA" id="ARBA00022679"/>
    </source>
</evidence>
<sequence>MHLKNFSIITKNQKNYLSPAYDLLNTTIAMTNPKEELALPLKGKKNNLTKKDFLTYFAVERLKLNQKIIDEMIDNFLQITPSWYLSIDNSFLSKEMKQKYKNLLQERLDKLFT</sequence>
<dbReference type="HOGENOM" id="CLU_2155895_0_0_6"/>
<reference evidence="5" key="1">
    <citation type="submission" date="2014-09" db="EMBL/GenBank/DDBJ databases">
        <authorList>
            <person name="Gomez-Valero L."/>
        </authorList>
    </citation>
    <scope>NUCLEOTIDE SEQUENCE [LARGE SCALE GENOMIC DNA]</scope>
    <source>
        <strain evidence="5">ATCC35250</strain>
    </source>
</reference>
<dbReference type="Pfam" id="PF07804">
    <property type="entry name" value="HipA_C"/>
    <property type="match status" value="1"/>
</dbReference>
<dbReference type="EMBL" id="LN681225">
    <property type="protein sequence ID" value="CEK11580.1"/>
    <property type="molecule type" value="Genomic_DNA"/>
</dbReference>
<protein>
    <recommendedName>
        <fullName evidence="3">HipA-like C-terminal domain-containing protein</fullName>
    </recommendedName>
</protein>
<keyword evidence="2" id="KW-0418">Kinase</keyword>
<proteinExistence type="predicted"/>
<evidence type="ECO:0000256" key="2">
    <source>
        <dbReference type="ARBA" id="ARBA00022777"/>
    </source>
</evidence>
<evidence type="ECO:0000313" key="5">
    <source>
        <dbReference type="Proteomes" id="UP000032803"/>
    </source>
</evidence>
<dbReference type="GO" id="GO:0016301">
    <property type="term" value="F:kinase activity"/>
    <property type="evidence" value="ECO:0007669"/>
    <property type="project" value="UniProtKB-KW"/>
</dbReference>
<dbReference type="Proteomes" id="UP000032803">
    <property type="component" value="Chromosome I"/>
</dbReference>